<proteinExistence type="predicted"/>
<evidence type="ECO:0000259" key="2">
    <source>
        <dbReference type="Pfam" id="PF10756"/>
    </source>
</evidence>
<dbReference type="Proteomes" id="UP001321542">
    <property type="component" value="Chromosome"/>
</dbReference>
<evidence type="ECO:0000313" key="3">
    <source>
        <dbReference type="EMBL" id="BBC35965.1"/>
    </source>
</evidence>
<gene>
    <name evidence="3" type="ORF">SGFS_072590</name>
</gene>
<sequence length="237" mass="26402">MSDGIEREYRKTRGVPSTYLVLMAAGILVSVNAARAMTEFGPSAWNALALVVWLVAIGRVALEQWRAHTSITADGVTVRGPLRTRTWAWSEIYGIRVEDNKRGSTPRWSGYLYATDGRRVRLPHLDDYQLTDLIAEVADLYATAVRLGLTSPETRPDVEERIERGARRRKALQRAALASGTVAVVMFALDFWMILADRPTHTFLLVLCLPLLCLPVFFLVLDRVGEAQAARQTPGHA</sequence>
<feature type="transmembrane region" description="Helical" evidence="1">
    <location>
        <begin position="175"/>
        <end position="195"/>
    </location>
</feature>
<feature type="domain" description="Low molecular weight protein antigen 6 PH" evidence="2">
    <location>
        <begin position="66"/>
        <end position="135"/>
    </location>
</feature>
<keyword evidence="1" id="KW-0472">Membrane</keyword>
<evidence type="ECO:0000256" key="1">
    <source>
        <dbReference type="SAM" id="Phobius"/>
    </source>
</evidence>
<feature type="transmembrane region" description="Helical" evidence="1">
    <location>
        <begin position="20"/>
        <end position="38"/>
    </location>
</feature>
<dbReference type="Pfam" id="PF10756">
    <property type="entry name" value="bPH_6"/>
    <property type="match status" value="1"/>
</dbReference>
<reference evidence="3 4" key="2">
    <citation type="journal article" date="2023" name="ChemBioChem">
        <title>Acyltransferase Domain Exchange between Two Independent Type I Polyketide Synthases in the Same Producer Strain of Macrolide Antibiotics.</title>
        <authorList>
            <person name="Kudo F."/>
            <person name="Kishikawa K."/>
            <person name="Tsuboi K."/>
            <person name="Kido T."/>
            <person name="Usui T."/>
            <person name="Hashimoto J."/>
            <person name="Shin-Ya K."/>
            <person name="Miyanaga A."/>
            <person name="Eguchi T."/>
        </authorList>
    </citation>
    <scope>NUCLEOTIDE SEQUENCE [LARGE SCALE GENOMIC DNA]</scope>
    <source>
        <strain evidence="3 4">A-8890</strain>
    </source>
</reference>
<organism evidence="3 4">
    <name type="scientific">Streptomyces graminofaciens</name>
    <dbReference type="NCBI Taxonomy" id="68212"/>
    <lineage>
        <taxon>Bacteria</taxon>
        <taxon>Bacillati</taxon>
        <taxon>Actinomycetota</taxon>
        <taxon>Actinomycetes</taxon>
        <taxon>Kitasatosporales</taxon>
        <taxon>Streptomycetaceae</taxon>
        <taxon>Streptomyces</taxon>
    </lineage>
</organism>
<dbReference type="InterPro" id="IPR019692">
    <property type="entry name" value="CFP-6_PH"/>
</dbReference>
<reference evidence="3 4" key="1">
    <citation type="journal article" date="2010" name="ChemBioChem">
        <title>Cloning and characterization of the biosynthetic gene cluster of 16-membered macrolide antibiotic FD-891: involvement of a dual functional cytochrome P450 monooxygenase catalyzing epoxidation and hydroxylation.</title>
        <authorList>
            <person name="Kudo F."/>
            <person name="Motegi A."/>
            <person name="Mizoue K."/>
            <person name="Eguchi T."/>
        </authorList>
    </citation>
    <scope>NUCLEOTIDE SEQUENCE [LARGE SCALE GENOMIC DNA]</scope>
    <source>
        <strain evidence="3 4">A-8890</strain>
    </source>
</reference>
<keyword evidence="1" id="KW-0812">Transmembrane</keyword>
<dbReference type="RefSeq" id="WP_286256258.1">
    <property type="nucleotide sequence ID" value="NZ_AP018448.1"/>
</dbReference>
<feature type="transmembrane region" description="Helical" evidence="1">
    <location>
        <begin position="44"/>
        <end position="62"/>
    </location>
</feature>
<keyword evidence="4" id="KW-1185">Reference proteome</keyword>
<dbReference type="EMBL" id="AP018448">
    <property type="protein sequence ID" value="BBC35965.1"/>
    <property type="molecule type" value="Genomic_DNA"/>
</dbReference>
<keyword evidence="1" id="KW-1133">Transmembrane helix</keyword>
<evidence type="ECO:0000313" key="4">
    <source>
        <dbReference type="Proteomes" id="UP001321542"/>
    </source>
</evidence>
<name>A0ABM7FHY4_9ACTN</name>
<feature type="transmembrane region" description="Helical" evidence="1">
    <location>
        <begin position="201"/>
        <end position="221"/>
    </location>
</feature>
<protein>
    <recommendedName>
        <fullName evidence="2">Low molecular weight protein antigen 6 PH domain-containing protein</fullName>
    </recommendedName>
</protein>
<accession>A0ABM7FHY4</accession>